<dbReference type="InterPro" id="IPR035965">
    <property type="entry name" value="PAS-like_dom_sf"/>
</dbReference>
<feature type="transmembrane region" description="Helical" evidence="6">
    <location>
        <begin position="110"/>
        <end position="131"/>
    </location>
</feature>
<gene>
    <name evidence="10" type="ORF">CARN6_0956</name>
</gene>
<feature type="transmembrane region" description="Helical" evidence="6">
    <location>
        <begin position="143"/>
        <end position="163"/>
    </location>
</feature>
<comment type="caution">
    <text evidence="10">The sequence shown here is derived from an EMBL/GenBank/DDBJ whole genome shotgun (WGS) entry which is preliminary data.</text>
</comment>
<feature type="domain" description="GGDEF" evidence="9">
    <location>
        <begin position="453"/>
        <end position="588"/>
    </location>
</feature>
<dbReference type="InterPro" id="IPR001610">
    <property type="entry name" value="PAC"/>
</dbReference>
<evidence type="ECO:0008006" key="11">
    <source>
        <dbReference type="Google" id="ProtNLM"/>
    </source>
</evidence>
<evidence type="ECO:0000256" key="2">
    <source>
        <dbReference type="ARBA" id="ARBA00022475"/>
    </source>
</evidence>
<evidence type="ECO:0000259" key="9">
    <source>
        <dbReference type="PROSITE" id="PS50887"/>
    </source>
</evidence>
<dbReference type="SMART" id="SM00086">
    <property type="entry name" value="PAC"/>
    <property type="match status" value="1"/>
</dbReference>
<dbReference type="PROSITE" id="PS50113">
    <property type="entry name" value="PAC"/>
    <property type="match status" value="1"/>
</dbReference>
<protein>
    <recommendedName>
        <fullName evidence="11">Diguanylate cyclase</fullName>
    </recommendedName>
</protein>
<dbReference type="Pfam" id="PF00990">
    <property type="entry name" value="GGDEF"/>
    <property type="match status" value="1"/>
</dbReference>
<reference evidence="10" key="1">
    <citation type="submission" date="2009-10" db="EMBL/GenBank/DDBJ databases">
        <title>Diversity of trophic interactions inside an arsenic-rich microbial ecosystem.</title>
        <authorList>
            <person name="Bertin P.N."/>
            <person name="Heinrich-Salmeron A."/>
            <person name="Pelletier E."/>
            <person name="Goulhen-Chollet F."/>
            <person name="Arsene-Ploetze F."/>
            <person name="Gallien S."/>
            <person name="Calteau A."/>
            <person name="Vallenet D."/>
            <person name="Casiot C."/>
            <person name="Chane-Woon-Ming B."/>
            <person name="Giloteaux L."/>
            <person name="Barakat M."/>
            <person name="Bonnefoy V."/>
            <person name="Bruneel O."/>
            <person name="Chandler M."/>
            <person name="Cleiss J."/>
            <person name="Duran R."/>
            <person name="Elbaz-Poulichet F."/>
            <person name="Fonknechten N."/>
            <person name="Lauga B."/>
            <person name="Mornico D."/>
            <person name="Ortet P."/>
            <person name="Schaeffer C."/>
            <person name="Siguier P."/>
            <person name="Alexander Thil Smith A."/>
            <person name="Van Dorsselaer A."/>
            <person name="Weissenbach J."/>
            <person name="Medigue C."/>
            <person name="Le Paslier D."/>
        </authorList>
    </citation>
    <scope>NUCLEOTIDE SEQUENCE</scope>
</reference>
<organism evidence="10">
    <name type="scientific">mine drainage metagenome</name>
    <dbReference type="NCBI Taxonomy" id="410659"/>
    <lineage>
        <taxon>unclassified sequences</taxon>
        <taxon>metagenomes</taxon>
        <taxon>ecological metagenomes</taxon>
    </lineage>
</organism>
<dbReference type="NCBIfam" id="TIGR00229">
    <property type="entry name" value="sensory_box"/>
    <property type="match status" value="1"/>
</dbReference>
<dbReference type="InterPro" id="IPR000160">
    <property type="entry name" value="GGDEF_dom"/>
</dbReference>
<dbReference type="FunFam" id="3.30.70.270:FF:000001">
    <property type="entry name" value="Diguanylate cyclase domain protein"/>
    <property type="match status" value="1"/>
</dbReference>
<dbReference type="PANTHER" id="PTHR45138:SF9">
    <property type="entry name" value="DIGUANYLATE CYCLASE DGCM-RELATED"/>
    <property type="match status" value="1"/>
</dbReference>
<feature type="domain" description="PAS" evidence="7">
    <location>
        <begin position="288"/>
        <end position="358"/>
    </location>
</feature>
<dbReference type="NCBIfam" id="TIGR00254">
    <property type="entry name" value="GGDEF"/>
    <property type="match status" value="1"/>
</dbReference>
<feature type="transmembrane region" description="Helical" evidence="6">
    <location>
        <begin position="24"/>
        <end position="41"/>
    </location>
</feature>
<dbReference type="PROSITE" id="PS50887">
    <property type="entry name" value="GGDEF"/>
    <property type="match status" value="1"/>
</dbReference>
<sequence>MSVAGALLLFTSWGSLWLSGPKNFSVLWPANGLLLGLLLISSHRRWRALFLLHFFAGVLVHLYFHFSLYQSVVLSAGNIVEVLVALLPFRSMPPRRTNLTRLRSLVQFTLACFLAPAISGMFVVGLSGHFLPNLTLVTLYRAWYMGDALGLFLITPLVLMIGSDESIEVFGWKRLPQTLLLLALIPIPNLLLTSPQRIPLLFLDYPLLVFVAFRLGMGGAAISVILMAIPVAHYAFNSIGVFGMPAFADAHTRILLLQAYLFIQLIMVYLISSVLASQKRLQKDLEKSEHRYRGLVDNSWDIIIQSNADRKRQYVSPAVREIMGWTQEEILTSSFSDHIHGADLARMEEMMRKLREGDDKLTLQFRMLHKNGGYRWMEIKARAVRDIKTGELKEIVSVMRDVSDRVAREKEMKDAVARAEALAMTDELTGLGNRRGFDEMLDAAWRQSAAQQTPLSVLMIDADNFKLFNDEHGHLAGDACLRMLAGLISNCIRKPADYAARYGGEEFSVILPNTDAPVAQTIAERIRFTIASSSVRSASLDGASITVSIGITTRIANASQSPRDFIRAADAALYDAKRAGRNCIRQRA</sequence>
<dbReference type="InterPro" id="IPR029787">
    <property type="entry name" value="Nucleotide_cyclase"/>
</dbReference>
<keyword evidence="3 6" id="KW-0812">Transmembrane</keyword>
<feature type="transmembrane region" description="Helical" evidence="6">
    <location>
        <begin position="48"/>
        <end position="66"/>
    </location>
</feature>
<evidence type="ECO:0000256" key="3">
    <source>
        <dbReference type="ARBA" id="ARBA00022692"/>
    </source>
</evidence>
<dbReference type="EMBL" id="CABQ01000108">
    <property type="protein sequence ID" value="CBI07602.1"/>
    <property type="molecule type" value="Genomic_DNA"/>
</dbReference>
<keyword evidence="5 6" id="KW-0472">Membrane</keyword>
<dbReference type="CDD" id="cd01949">
    <property type="entry name" value="GGDEF"/>
    <property type="match status" value="1"/>
</dbReference>
<comment type="subcellular location">
    <subcellularLocation>
        <location evidence="1">Cell membrane</location>
        <topology evidence="1">Multi-pass membrane protein</topology>
    </subcellularLocation>
</comment>
<evidence type="ECO:0000256" key="6">
    <source>
        <dbReference type="SAM" id="Phobius"/>
    </source>
</evidence>
<feature type="domain" description="PAC" evidence="8">
    <location>
        <begin position="361"/>
        <end position="414"/>
    </location>
</feature>
<dbReference type="GO" id="GO:0052621">
    <property type="term" value="F:diguanylate cyclase activity"/>
    <property type="evidence" value="ECO:0007669"/>
    <property type="project" value="TreeGrafter"/>
</dbReference>
<evidence type="ECO:0000259" key="8">
    <source>
        <dbReference type="PROSITE" id="PS50113"/>
    </source>
</evidence>
<dbReference type="InterPro" id="IPR050469">
    <property type="entry name" value="Diguanylate_Cyclase"/>
</dbReference>
<evidence type="ECO:0000313" key="10">
    <source>
        <dbReference type="EMBL" id="CBI07602.1"/>
    </source>
</evidence>
<keyword evidence="4 6" id="KW-1133">Transmembrane helix</keyword>
<dbReference type="InterPro" id="IPR000014">
    <property type="entry name" value="PAS"/>
</dbReference>
<dbReference type="SUPFAM" id="SSF55785">
    <property type="entry name" value="PYP-like sensor domain (PAS domain)"/>
    <property type="match status" value="1"/>
</dbReference>
<dbReference type="SUPFAM" id="SSF55073">
    <property type="entry name" value="Nucleotide cyclase"/>
    <property type="match status" value="1"/>
</dbReference>
<dbReference type="AlphaFoldDB" id="E6QK35"/>
<feature type="transmembrane region" description="Helical" evidence="6">
    <location>
        <begin position="72"/>
        <end position="89"/>
    </location>
</feature>
<feature type="transmembrane region" description="Helical" evidence="6">
    <location>
        <begin position="254"/>
        <end position="277"/>
    </location>
</feature>
<dbReference type="Gene3D" id="3.30.70.270">
    <property type="match status" value="1"/>
</dbReference>
<keyword evidence="2" id="KW-1003">Cell membrane</keyword>
<feature type="transmembrane region" description="Helical" evidence="6">
    <location>
        <begin position="224"/>
        <end position="248"/>
    </location>
</feature>
<name>E6QK35_9ZZZZ</name>
<dbReference type="InterPro" id="IPR000700">
    <property type="entry name" value="PAS-assoc_C"/>
</dbReference>
<evidence type="ECO:0000256" key="5">
    <source>
        <dbReference type="ARBA" id="ARBA00023136"/>
    </source>
</evidence>
<dbReference type="GO" id="GO:1902201">
    <property type="term" value="P:negative regulation of bacterial-type flagellum-dependent cell motility"/>
    <property type="evidence" value="ECO:0007669"/>
    <property type="project" value="TreeGrafter"/>
</dbReference>
<dbReference type="PANTHER" id="PTHR45138">
    <property type="entry name" value="REGULATORY COMPONENTS OF SENSORY TRANSDUCTION SYSTEM"/>
    <property type="match status" value="1"/>
</dbReference>
<dbReference type="InterPro" id="IPR007895">
    <property type="entry name" value="MASE1"/>
</dbReference>
<evidence type="ECO:0000256" key="4">
    <source>
        <dbReference type="ARBA" id="ARBA00022989"/>
    </source>
</evidence>
<dbReference type="GO" id="GO:0005886">
    <property type="term" value="C:plasma membrane"/>
    <property type="evidence" value="ECO:0007669"/>
    <property type="project" value="UniProtKB-SubCell"/>
</dbReference>
<evidence type="ECO:0000259" key="7">
    <source>
        <dbReference type="PROSITE" id="PS50112"/>
    </source>
</evidence>
<dbReference type="SMART" id="SM00267">
    <property type="entry name" value="GGDEF"/>
    <property type="match status" value="1"/>
</dbReference>
<evidence type="ECO:0000256" key="1">
    <source>
        <dbReference type="ARBA" id="ARBA00004651"/>
    </source>
</evidence>
<dbReference type="SMART" id="SM00091">
    <property type="entry name" value="PAS"/>
    <property type="match status" value="1"/>
</dbReference>
<dbReference type="CDD" id="cd00130">
    <property type="entry name" value="PAS"/>
    <property type="match status" value="1"/>
</dbReference>
<accession>E6QK35</accession>
<dbReference type="PROSITE" id="PS50112">
    <property type="entry name" value="PAS"/>
    <property type="match status" value="1"/>
</dbReference>
<feature type="transmembrane region" description="Helical" evidence="6">
    <location>
        <begin position="175"/>
        <end position="192"/>
    </location>
</feature>
<dbReference type="Pfam" id="PF05231">
    <property type="entry name" value="MASE1"/>
    <property type="match status" value="1"/>
</dbReference>
<dbReference type="InterPro" id="IPR013655">
    <property type="entry name" value="PAS_fold_3"/>
</dbReference>
<dbReference type="Pfam" id="PF08447">
    <property type="entry name" value="PAS_3"/>
    <property type="match status" value="1"/>
</dbReference>
<dbReference type="GO" id="GO:0043709">
    <property type="term" value="P:cell adhesion involved in single-species biofilm formation"/>
    <property type="evidence" value="ECO:0007669"/>
    <property type="project" value="TreeGrafter"/>
</dbReference>
<dbReference type="InterPro" id="IPR043128">
    <property type="entry name" value="Rev_trsase/Diguanyl_cyclase"/>
</dbReference>
<dbReference type="Gene3D" id="3.30.450.20">
    <property type="entry name" value="PAS domain"/>
    <property type="match status" value="1"/>
</dbReference>
<proteinExistence type="predicted"/>